<dbReference type="Proteomes" id="UP000324222">
    <property type="component" value="Unassembled WGS sequence"/>
</dbReference>
<protein>
    <submittedName>
        <fullName evidence="1">Uncharacterized protein</fullName>
    </submittedName>
</protein>
<comment type="caution">
    <text evidence="1">The sequence shown here is derived from an EMBL/GenBank/DDBJ whole genome shotgun (WGS) entry which is preliminary data.</text>
</comment>
<accession>A0A5B7DC11</accession>
<evidence type="ECO:0000313" key="1">
    <source>
        <dbReference type="EMBL" id="MPC18636.1"/>
    </source>
</evidence>
<proteinExistence type="predicted"/>
<sequence>MFATKPYQLRTPRFTAERLVHMGVYIASLTPATDRTLTARRHSCHQYQNGGLGPPVCSL</sequence>
<evidence type="ECO:0000313" key="2">
    <source>
        <dbReference type="Proteomes" id="UP000324222"/>
    </source>
</evidence>
<dbReference type="EMBL" id="VSRR010000697">
    <property type="protein sequence ID" value="MPC18636.1"/>
    <property type="molecule type" value="Genomic_DNA"/>
</dbReference>
<organism evidence="1 2">
    <name type="scientific">Portunus trituberculatus</name>
    <name type="common">Swimming crab</name>
    <name type="synonym">Neptunus trituberculatus</name>
    <dbReference type="NCBI Taxonomy" id="210409"/>
    <lineage>
        <taxon>Eukaryota</taxon>
        <taxon>Metazoa</taxon>
        <taxon>Ecdysozoa</taxon>
        <taxon>Arthropoda</taxon>
        <taxon>Crustacea</taxon>
        <taxon>Multicrustacea</taxon>
        <taxon>Malacostraca</taxon>
        <taxon>Eumalacostraca</taxon>
        <taxon>Eucarida</taxon>
        <taxon>Decapoda</taxon>
        <taxon>Pleocyemata</taxon>
        <taxon>Brachyura</taxon>
        <taxon>Eubrachyura</taxon>
        <taxon>Portunoidea</taxon>
        <taxon>Portunidae</taxon>
        <taxon>Portuninae</taxon>
        <taxon>Portunus</taxon>
    </lineage>
</organism>
<name>A0A5B7DC11_PORTR</name>
<keyword evidence="2" id="KW-1185">Reference proteome</keyword>
<reference evidence="1 2" key="1">
    <citation type="submission" date="2019-05" db="EMBL/GenBank/DDBJ databases">
        <title>Another draft genome of Portunus trituberculatus and its Hox gene families provides insights of decapod evolution.</title>
        <authorList>
            <person name="Jeong J.-H."/>
            <person name="Song I."/>
            <person name="Kim S."/>
            <person name="Choi T."/>
            <person name="Kim D."/>
            <person name="Ryu S."/>
            <person name="Kim W."/>
        </authorList>
    </citation>
    <scope>NUCLEOTIDE SEQUENCE [LARGE SCALE GENOMIC DNA]</scope>
    <source>
        <tissue evidence="1">Muscle</tissue>
    </source>
</reference>
<gene>
    <name evidence="1" type="ORF">E2C01_011526</name>
</gene>
<dbReference type="AlphaFoldDB" id="A0A5B7DC11"/>